<dbReference type="AlphaFoldDB" id="A0A6J7EGB5"/>
<proteinExistence type="predicted"/>
<feature type="transmembrane region" description="Helical" evidence="1">
    <location>
        <begin position="34"/>
        <end position="53"/>
    </location>
</feature>
<keyword evidence="1" id="KW-1133">Transmembrane helix</keyword>
<evidence type="ECO:0000256" key="1">
    <source>
        <dbReference type="SAM" id="Phobius"/>
    </source>
</evidence>
<keyword evidence="1" id="KW-0812">Transmembrane</keyword>
<dbReference type="CDD" id="cd00317">
    <property type="entry name" value="cyclophilin"/>
    <property type="match status" value="1"/>
</dbReference>
<sequence>MAGSRRERELAKQKLQRQLDKQAATATKSQGRNIAVIAGVVVIALIVIGAVIAKANSGSTTASRPTPTISSAPVAYKCTPVTKLQTVAKQYPNGPENITLAQGLTLGVKLKTNCGDITIDLESQSAPENTKALIFLANTGASQVLVPGDQNSGVRQVEGYFDNTACHRLTTAGIYVLQCGDPTGTGGGGPGFKTKDENLTALGTGSSVIYPRGIVAMANAGPNTNGSQFFIVYKDSPLPPNYTVIGEVTKGLNIVESIAKGGVQGGGTDGKPKLSLILKKVDSFQTQSVNNPKIIGGNAG</sequence>
<gene>
    <name evidence="3" type="ORF">UFOPK3401_01246</name>
</gene>
<accession>A0A6J7EGB5</accession>
<dbReference type="PROSITE" id="PS50072">
    <property type="entry name" value="CSA_PPIASE_2"/>
    <property type="match status" value="1"/>
</dbReference>
<dbReference type="PRINTS" id="PR00153">
    <property type="entry name" value="CSAPPISMRASE"/>
</dbReference>
<dbReference type="PANTHER" id="PTHR45625:SF3">
    <property type="entry name" value="PEPTIDYL-PROLYL CIS-TRANS ISOMERASE B-RELATED"/>
    <property type="match status" value="1"/>
</dbReference>
<evidence type="ECO:0000313" key="3">
    <source>
        <dbReference type="EMBL" id="CAB4878723.1"/>
    </source>
</evidence>
<dbReference type="InterPro" id="IPR029000">
    <property type="entry name" value="Cyclophilin-like_dom_sf"/>
</dbReference>
<dbReference type="InterPro" id="IPR002130">
    <property type="entry name" value="Cyclophilin-type_PPIase_dom"/>
</dbReference>
<dbReference type="Pfam" id="PF00160">
    <property type="entry name" value="Pro_isomerase"/>
    <property type="match status" value="1"/>
</dbReference>
<dbReference type="GO" id="GO:0003755">
    <property type="term" value="F:peptidyl-prolyl cis-trans isomerase activity"/>
    <property type="evidence" value="ECO:0007669"/>
    <property type="project" value="InterPro"/>
</dbReference>
<dbReference type="Gene3D" id="2.40.100.10">
    <property type="entry name" value="Cyclophilin-like"/>
    <property type="match status" value="1"/>
</dbReference>
<dbReference type="SUPFAM" id="SSF50891">
    <property type="entry name" value="Cyclophilin-like"/>
    <property type="match status" value="1"/>
</dbReference>
<dbReference type="PANTHER" id="PTHR45625">
    <property type="entry name" value="PEPTIDYL-PROLYL CIS-TRANS ISOMERASE-RELATED"/>
    <property type="match status" value="1"/>
</dbReference>
<evidence type="ECO:0000259" key="2">
    <source>
        <dbReference type="PROSITE" id="PS50072"/>
    </source>
</evidence>
<dbReference type="InterPro" id="IPR044666">
    <property type="entry name" value="Cyclophilin_A-like"/>
</dbReference>
<name>A0A6J7EGB5_9ZZZZ</name>
<dbReference type="EMBL" id="CAFBLM010000066">
    <property type="protein sequence ID" value="CAB4878723.1"/>
    <property type="molecule type" value="Genomic_DNA"/>
</dbReference>
<keyword evidence="1" id="KW-0472">Membrane</keyword>
<organism evidence="3">
    <name type="scientific">freshwater metagenome</name>
    <dbReference type="NCBI Taxonomy" id="449393"/>
    <lineage>
        <taxon>unclassified sequences</taxon>
        <taxon>metagenomes</taxon>
        <taxon>ecological metagenomes</taxon>
    </lineage>
</organism>
<protein>
    <submittedName>
        <fullName evidence="3">Unannotated protein</fullName>
    </submittedName>
</protein>
<feature type="domain" description="PPIase cyclophilin-type" evidence="2">
    <location>
        <begin position="115"/>
        <end position="283"/>
    </location>
</feature>
<reference evidence="3" key="1">
    <citation type="submission" date="2020-05" db="EMBL/GenBank/DDBJ databases">
        <authorList>
            <person name="Chiriac C."/>
            <person name="Salcher M."/>
            <person name="Ghai R."/>
            <person name="Kavagutti S V."/>
        </authorList>
    </citation>
    <scope>NUCLEOTIDE SEQUENCE</scope>
</reference>